<reference evidence="2" key="2">
    <citation type="submission" date="2020-09" db="EMBL/GenBank/DDBJ databases">
        <authorList>
            <person name="Sun Q."/>
            <person name="Ohkuma M."/>
        </authorList>
    </citation>
    <scope>NUCLEOTIDE SEQUENCE</scope>
    <source>
        <strain evidence="2">JCM 31311</strain>
    </source>
</reference>
<name>A0A918C7C9_9DEIO</name>
<accession>A0A918C7C9</accession>
<organism evidence="2 3">
    <name type="scientific">Deinococcus ruber</name>
    <dbReference type="NCBI Taxonomy" id="1848197"/>
    <lineage>
        <taxon>Bacteria</taxon>
        <taxon>Thermotogati</taxon>
        <taxon>Deinococcota</taxon>
        <taxon>Deinococci</taxon>
        <taxon>Deinococcales</taxon>
        <taxon>Deinococcaceae</taxon>
        <taxon>Deinococcus</taxon>
    </lineage>
</organism>
<feature type="chain" id="PRO_5036743419" evidence="1">
    <location>
        <begin position="19"/>
        <end position="118"/>
    </location>
</feature>
<feature type="signal peptide" evidence="1">
    <location>
        <begin position="1"/>
        <end position="18"/>
    </location>
</feature>
<keyword evidence="3" id="KW-1185">Reference proteome</keyword>
<reference evidence="2" key="1">
    <citation type="journal article" date="2014" name="Int. J. Syst. Evol. Microbiol.">
        <title>Complete genome sequence of Corynebacterium casei LMG S-19264T (=DSM 44701T), isolated from a smear-ripened cheese.</title>
        <authorList>
            <consortium name="US DOE Joint Genome Institute (JGI-PGF)"/>
            <person name="Walter F."/>
            <person name="Albersmeier A."/>
            <person name="Kalinowski J."/>
            <person name="Ruckert C."/>
        </authorList>
    </citation>
    <scope>NUCLEOTIDE SEQUENCE</scope>
    <source>
        <strain evidence="2">JCM 31311</strain>
    </source>
</reference>
<sequence length="118" mass="12925">MAAIIAARFLMPTTFLSASGAPSPLPPRWHRTCPRPRRELPPPTTLGVQVAAQAGTLSHQLLDLQISTEGHVGALRDAILSRNDSLTCILALRLVTLFPQHPEAVKLRRVIEQHANRT</sequence>
<evidence type="ECO:0000313" key="2">
    <source>
        <dbReference type="EMBL" id="GGR09331.1"/>
    </source>
</evidence>
<gene>
    <name evidence="2" type="ORF">GCM10008957_22540</name>
</gene>
<proteinExistence type="predicted"/>
<dbReference type="EMBL" id="BMQL01000011">
    <property type="protein sequence ID" value="GGR09331.1"/>
    <property type="molecule type" value="Genomic_DNA"/>
</dbReference>
<keyword evidence="1" id="KW-0732">Signal</keyword>
<dbReference type="AlphaFoldDB" id="A0A918C7C9"/>
<evidence type="ECO:0000256" key="1">
    <source>
        <dbReference type="SAM" id="SignalP"/>
    </source>
</evidence>
<comment type="caution">
    <text evidence="2">The sequence shown here is derived from an EMBL/GenBank/DDBJ whole genome shotgun (WGS) entry which is preliminary data.</text>
</comment>
<evidence type="ECO:0000313" key="3">
    <source>
        <dbReference type="Proteomes" id="UP000603865"/>
    </source>
</evidence>
<protein>
    <submittedName>
        <fullName evidence="2">Uncharacterized protein</fullName>
    </submittedName>
</protein>
<dbReference type="Proteomes" id="UP000603865">
    <property type="component" value="Unassembled WGS sequence"/>
</dbReference>